<gene>
    <name evidence="3" type="ORF">CYCCA115_LOCUS6035</name>
</gene>
<dbReference type="InterPro" id="IPR003607">
    <property type="entry name" value="HD/PDEase_dom"/>
</dbReference>
<dbReference type="GO" id="GO:0005634">
    <property type="term" value="C:nucleus"/>
    <property type="evidence" value="ECO:0007669"/>
    <property type="project" value="TreeGrafter"/>
</dbReference>
<evidence type="ECO:0000259" key="2">
    <source>
        <dbReference type="PROSITE" id="PS51831"/>
    </source>
</evidence>
<dbReference type="GO" id="GO:0008832">
    <property type="term" value="F:dGTPase activity"/>
    <property type="evidence" value="ECO:0007669"/>
    <property type="project" value="TreeGrafter"/>
</dbReference>
<reference evidence="3" key="1">
    <citation type="submission" date="2023-08" db="EMBL/GenBank/DDBJ databases">
        <authorList>
            <person name="Audoor S."/>
            <person name="Bilcke G."/>
        </authorList>
    </citation>
    <scope>NUCLEOTIDE SEQUENCE</scope>
</reference>
<dbReference type="Proteomes" id="UP001295423">
    <property type="component" value="Unassembled WGS sequence"/>
</dbReference>
<keyword evidence="4" id="KW-1185">Reference proteome</keyword>
<dbReference type="InterPro" id="IPR006674">
    <property type="entry name" value="HD_domain"/>
</dbReference>
<dbReference type="GO" id="GO:0006203">
    <property type="term" value="P:dGTP catabolic process"/>
    <property type="evidence" value="ECO:0007669"/>
    <property type="project" value="TreeGrafter"/>
</dbReference>
<dbReference type="Gene3D" id="1.10.3210.10">
    <property type="entry name" value="Hypothetical protein af1432"/>
    <property type="match status" value="1"/>
</dbReference>
<dbReference type="PROSITE" id="PS51831">
    <property type="entry name" value="HD"/>
    <property type="match status" value="1"/>
</dbReference>
<dbReference type="PANTHER" id="PTHR11373:SF4">
    <property type="entry name" value="DEOXYNUCLEOSIDE TRIPHOSPHATE TRIPHOSPHOHYDROLASE SAMHD1"/>
    <property type="match status" value="1"/>
</dbReference>
<dbReference type="PANTHER" id="PTHR11373">
    <property type="entry name" value="DEOXYNUCLEOSIDE TRIPHOSPHATE TRIPHOSPHOHYDROLASE"/>
    <property type="match status" value="1"/>
</dbReference>
<proteinExistence type="predicted"/>
<evidence type="ECO:0000256" key="1">
    <source>
        <dbReference type="SAM" id="MobiDB-lite"/>
    </source>
</evidence>
<dbReference type="SUPFAM" id="SSF109604">
    <property type="entry name" value="HD-domain/PDEase-like"/>
    <property type="match status" value="1"/>
</dbReference>
<dbReference type="InterPro" id="IPR045509">
    <property type="entry name" value="HD_assoc_2"/>
</dbReference>
<dbReference type="CDD" id="cd00077">
    <property type="entry name" value="HDc"/>
    <property type="match status" value="1"/>
</dbReference>
<dbReference type="Pfam" id="PF19276">
    <property type="entry name" value="HD_assoc_2"/>
    <property type="match status" value="1"/>
</dbReference>
<feature type="domain" description="HD" evidence="2">
    <location>
        <begin position="112"/>
        <end position="242"/>
    </location>
</feature>
<name>A0AAD2CN79_9STRA</name>
<protein>
    <recommendedName>
        <fullName evidence="2">HD domain-containing protein</fullName>
    </recommendedName>
</protein>
<evidence type="ECO:0000313" key="4">
    <source>
        <dbReference type="Proteomes" id="UP001295423"/>
    </source>
</evidence>
<dbReference type="InterPro" id="IPR050135">
    <property type="entry name" value="dGTPase-like"/>
</dbReference>
<accession>A0AAD2CN79</accession>
<feature type="region of interest" description="Disordered" evidence="1">
    <location>
        <begin position="1"/>
        <end position="48"/>
    </location>
</feature>
<feature type="compositionally biased region" description="Basic and acidic residues" evidence="1">
    <location>
        <begin position="36"/>
        <end position="48"/>
    </location>
</feature>
<evidence type="ECO:0000313" key="3">
    <source>
        <dbReference type="EMBL" id="CAJ1938228.1"/>
    </source>
</evidence>
<feature type="compositionally biased region" description="Polar residues" evidence="1">
    <location>
        <begin position="13"/>
        <end position="34"/>
    </location>
</feature>
<dbReference type="Gene3D" id="3.30.70.2760">
    <property type="match status" value="1"/>
</dbReference>
<organism evidence="3 4">
    <name type="scientific">Cylindrotheca closterium</name>
    <dbReference type="NCBI Taxonomy" id="2856"/>
    <lineage>
        <taxon>Eukaryota</taxon>
        <taxon>Sar</taxon>
        <taxon>Stramenopiles</taxon>
        <taxon>Ochrophyta</taxon>
        <taxon>Bacillariophyta</taxon>
        <taxon>Bacillariophyceae</taxon>
        <taxon>Bacillariophycidae</taxon>
        <taxon>Bacillariales</taxon>
        <taxon>Bacillariaceae</taxon>
        <taxon>Cylindrotheca</taxon>
    </lineage>
</organism>
<sequence>MSTSYNRRETNSRSKSLFSKVTQQPKEATATNHGISGEKGENKNAREEKRFKLKKLTSTPKDFTRKNDEVHYSVDICPVMKAIIDTEQFQRLRNIKQLGASDLVFASADHNRFQHSIGVAYLAQQMCARIRNRQPHLGTTLKDVLCVTLAGLLHDIGHGPFSHVYEHFRSERTSEMKKDRIRKEKHENNFPTVPQDWTHEDSSLLMIDATLKSLGLAIDVSSGKLDEPLKQIGDGIDRLSMRVFKGDGTDNFDDDDVLTSRDFIFIKECIFGKPLRDVVEKLGKEELIGRTDPKKAWLYDIVANRHNGIDVDKVDYFARDGRRSLALAGKINCQIIYEAMVAKADTDEGEQLMICYPKKCVEEVLEFFRFRFKMHGTVYQHKTTSAAGAMIVDILRLADPYYVLPAGSKRHSISSAVLDPDAFLALNDNIIENIKYSTSADLKPARDLAARFLKRDLYKFAGEMNIKSTDSAMIKKAKNQPEEIVREICSIVGNHEDEDGNPVTLEESDVIVQFGSWHYGRKDANPLTAVRFVNRQALCSSDEILTAHEVNEDDYETLLPRKFMKQCIRVYCRNPSKTDLLLHMFQAWRHNLENGAEIHEQQSSSPFANSQDHLTAEISNLERPGYASAVALTQDSGEEDNHAYTPIKRKIQATMEEESPIPLHRRRLN</sequence>
<dbReference type="Pfam" id="PF01966">
    <property type="entry name" value="HD"/>
    <property type="match status" value="1"/>
</dbReference>
<dbReference type="AlphaFoldDB" id="A0AAD2CN79"/>
<dbReference type="EMBL" id="CAKOGP040000691">
    <property type="protein sequence ID" value="CAJ1938228.1"/>
    <property type="molecule type" value="Genomic_DNA"/>
</dbReference>
<dbReference type="SMART" id="SM00471">
    <property type="entry name" value="HDc"/>
    <property type="match status" value="1"/>
</dbReference>
<feature type="compositionally biased region" description="Basic and acidic residues" evidence="1">
    <location>
        <begin position="1"/>
        <end position="12"/>
    </location>
</feature>
<comment type="caution">
    <text evidence="3">The sequence shown here is derived from an EMBL/GenBank/DDBJ whole genome shotgun (WGS) entry which is preliminary data.</text>
</comment>